<dbReference type="Proteomes" id="UP000735302">
    <property type="component" value="Unassembled WGS sequence"/>
</dbReference>
<keyword evidence="3" id="KW-1185">Reference proteome</keyword>
<feature type="compositionally biased region" description="Polar residues" evidence="1">
    <location>
        <begin position="30"/>
        <end position="41"/>
    </location>
</feature>
<dbReference type="AlphaFoldDB" id="A0AAV3ZLU2"/>
<organism evidence="2 3">
    <name type="scientific">Plakobranchus ocellatus</name>
    <dbReference type="NCBI Taxonomy" id="259542"/>
    <lineage>
        <taxon>Eukaryota</taxon>
        <taxon>Metazoa</taxon>
        <taxon>Spiralia</taxon>
        <taxon>Lophotrochozoa</taxon>
        <taxon>Mollusca</taxon>
        <taxon>Gastropoda</taxon>
        <taxon>Heterobranchia</taxon>
        <taxon>Euthyneura</taxon>
        <taxon>Panpulmonata</taxon>
        <taxon>Sacoglossa</taxon>
        <taxon>Placobranchoidea</taxon>
        <taxon>Plakobranchidae</taxon>
        <taxon>Plakobranchus</taxon>
    </lineage>
</organism>
<protein>
    <submittedName>
        <fullName evidence="2">Uncharacterized protein</fullName>
    </submittedName>
</protein>
<reference evidence="2 3" key="1">
    <citation type="journal article" date="2021" name="Elife">
        <title>Chloroplast acquisition without the gene transfer in kleptoplastic sea slugs, Plakobranchus ocellatus.</title>
        <authorList>
            <person name="Maeda T."/>
            <person name="Takahashi S."/>
            <person name="Yoshida T."/>
            <person name="Shimamura S."/>
            <person name="Takaki Y."/>
            <person name="Nagai Y."/>
            <person name="Toyoda A."/>
            <person name="Suzuki Y."/>
            <person name="Arimoto A."/>
            <person name="Ishii H."/>
            <person name="Satoh N."/>
            <person name="Nishiyama T."/>
            <person name="Hasebe M."/>
            <person name="Maruyama T."/>
            <person name="Minagawa J."/>
            <person name="Obokata J."/>
            <person name="Shigenobu S."/>
        </authorList>
    </citation>
    <scope>NUCLEOTIDE SEQUENCE [LARGE SCALE GENOMIC DNA]</scope>
</reference>
<proteinExistence type="predicted"/>
<feature type="compositionally biased region" description="Basic and acidic residues" evidence="1">
    <location>
        <begin position="49"/>
        <end position="60"/>
    </location>
</feature>
<accession>A0AAV3ZLU2</accession>
<evidence type="ECO:0000313" key="3">
    <source>
        <dbReference type="Proteomes" id="UP000735302"/>
    </source>
</evidence>
<sequence>MLTGGFLNASRPLVRGTDHWSPIHRRGDTSVVSGDQKNYRNLVTKKPTRPGDHDRNHDYKKNQCNLVFNHSRRSHRYVHKKLSLERRVSVSRLE</sequence>
<name>A0AAV3ZLU2_9GAST</name>
<gene>
    <name evidence="2" type="ORF">PoB_002314000</name>
</gene>
<evidence type="ECO:0000313" key="2">
    <source>
        <dbReference type="EMBL" id="GFN96634.1"/>
    </source>
</evidence>
<evidence type="ECO:0000256" key="1">
    <source>
        <dbReference type="SAM" id="MobiDB-lite"/>
    </source>
</evidence>
<feature type="region of interest" description="Disordered" evidence="1">
    <location>
        <begin position="17"/>
        <end position="60"/>
    </location>
</feature>
<comment type="caution">
    <text evidence="2">The sequence shown here is derived from an EMBL/GenBank/DDBJ whole genome shotgun (WGS) entry which is preliminary data.</text>
</comment>
<dbReference type="EMBL" id="BLXT01002699">
    <property type="protein sequence ID" value="GFN96634.1"/>
    <property type="molecule type" value="Genomic_DNA"/>
</dbReference>